<dbReference type="EMBL" id="LCBP01000026">
    <property type="protein sequence ID" value="KKS12688.1"/>
    <property type="molecule type" value="Genomic_DNA"/>
</dbReference>
<dbReference type="PATRIC" id="fig|1619038.3.peg.463"/>
<organism evidence="3 4">
    <name type="scientific">Candidatus Magasanikbacteria bacterium GW2011_GWA2_41_55</name>
    <dbReference type="NCBI Taxonomy" id="1619038"/>
    <lineage>
        <taxon>Bacteria</taxon>
        <taxon>Candidatus Magasanikiibacteriota</taxon>
    </lineage>
</organism>
<evidence type="ECO:0000256" key="1">
    <source>
        <dbReference type="SAM" id="MobiDB-lite"/>
    </source>
</evidence>
<evidence type="ECO:0000256" key="2">
    <source>
        <dbReference type="SAM" id="SignalP"/>
    </source>
</evidence>
<dbReference type="Proteomes" id="UP000034299">
    <property type="component" value="Unassembled WGS sequence"/>
</dbReference>
<protein>
    <submittedName>
        <fullName evidence="3">Proteophosphoglycan ppg1</fullName>
    </submittedName>
</protein>
<proteinExistence type="predicted"/>
<keyword evidence="2" id="KW-0732">Signal</keyword>
<feature type="chain" id="PRO_5002535813" evidence="2">
    <location>
        <begin position="28"/>
        <end position="436"/>
    </location>
</feature>
<feature type="compositionally biased region" description="Low complexity" evidence="1">
    <location>
        <begin position="124"/>
        <end position="148"/>
    </location>
</feature>
<reference evidence="3 4" key="1">
    <citation type="journal article" date="2015" name="Nature">
        <title>rRNA introns, odd ribosomes, and small enigmatic genomes across a large radiation of phyla.</title>
        <authorList>
            <person name="Brown C.T."/>
            <person name="Hug L.A."/>
            <person name="Thomas B.C."/>
            <person name="Sharon I."/>
            <person name="Castelle C.J."/>
            <person name="Singh A."/>
            <person name="Wilkins M.J."/>
            <person name="Williams K.H."/>
            <person name="Banfield J.F."/>
        </authorList>
    </citation>
    <scope>NUCLEOTIDE SEQUENCE [LARGE SCALE GENOMIC DNA]</scope>
</reference>
<feature type="region of interest" description="Disordered" evidence="1">
    <location>
        <begin position="123"/>
        <end position="148"/>
    </location>
</feature>
<name>A0A0G0ZI65_9BACT</name>
<evidence type="ECO:0000313" key="4">
    <source>
        <dbReference type="Proteomes" id="UP000034299"/>
    </source>
</evidence>
<sequence>MKKIVQKSWLFLFVAVLALGMIGAVEAANEVTTTSGASIVLPSDGSSYTLSTNTTVQSFTVNNSSIDFIVEANSVIYLTSSDRKNFTVNNSQCGTSLVCGASASNIYISCSSAVTQHTITLTPSGTCSSQNGGGSSSSSGSSSSPAITPSATPVIVTPVIPAMPAVAPAAPSTTVAPSASVTAPAPSTSVQPASVVEFSHPESAVQIKGLTSPVFQQGSRLKFSFEFKNENTKTIPVKVTRQLLDGNGKVVKSSVLSTNLKANKILKKNATETISKTLSPGDYIVVIKIVNSKTKELLEENGFKITVEKLKKKYFVLAEETPIATAIAFDQAVWNKIKTNIVLPANFKFKYSFTNNTEQKQTVRMVRELIGPNEKVISKSSGKWVMTPGEKDSLTPTQAVAGNLTAGAYIVKISALDWKTKEILAENQFGFVVELK</sequence>
<feature type="signal peptide" evidence="2">
    <location>
        <begin position="1"/>
        <end position="27"/>
    </location>
</feature>
<evidence type="ECO:0000313" key="3">
    <source>
        <dbReference type="EMBL" id="KKS12688.1"/>
    </source>
</evidence>
<dbReference type="AlphaFoldDB" id="A0A0G0ZI65"/>
<accession>A0A0G0ZI65</accession>
<gene>
    <name evidence="3" type="ORF">UU69_C0026G0004</name>
</gene>
<comment type="caution">
    <text evidence="3">The sequence shown here is derived from an EMBL/GenBank/DDBJ whole genome shotgun (WGS) entry which is preliminary data.</text>
</comment>